<dbReference type="AlphaFoldDB" id="A0A4D9CXI5"/>
<evidence type="ECO:0008006" key="4">
    <source>
        <dbReference type="Google" id="ProtNLM"/>
    </source>
</evidence>
<sequence>MSLEHWQEELQRRVGELQDHLKELKESHESVSTATLQKRKHLDACQRRLDEVKEASKNCDRAVRIVKDPVKRTAGKDMLRGVERQIRECQDEVRRAELKLNYSHAINMDKDTSEGEYKKEIDRMQDGMKESYARQLETLDRTLDVAGKARDGVESQGQQIHTLAEETGRIGDGLERAEYAVQRFKRQVSSDRICQALTVGNVLVLVVLVVLAILNRKPLLHSIGV</sequence>
<proteinExistence type="predicted"/>
<dbReference type="OrthoDB" id="10282611at2759"/>
<protein>
    <recommendedName>
        <fullName evidence="4">t-SNARE coiled-coil homology domain-containing protein</fullName>
    </recommendedName>
</protein>
<feature type="transmembrane region" description="Helical" evidence="1">
    <location>
        <begin position="193"/>
        <end position="214"/>
    </location>
</feature>
<comment type="caution">
    <text evidence="2">The sequence shown here is derived from an EMBL/GenBank/DDBJ whole genome shotgun (WGS) entry which is preliminary data.</text>
</comment>
<organism evidence="2 3">
    <name type="scientific">Nannochloropsis salina CCMP1776</name>
    <dbReference type="NCBI Taxonomy" id="1027361"/>
    <lineage>
        <taxon>Eukaryota</taxon>
        <taxon>Sar</taxon>
        <taxon>Stramenopiles</taxon>
        <taxon>Ochrophyta</taxon>
        <taxon>Eustigmatophyceae</taxon>
        <taxon>Eustigmatales</taxon>
        <taxon>Monodopsidaceae</taxon>
        <taxon>Microchloropsis</taxon>
        <taxon>Microchloropsis salina</taxon>
    </lineage>
</organism>
<evidence type="ECO:0000256" key="1">
    <source>
        <dbReference type="SAM" id="Phobius"/>
    </source>
</evidence>
<keyword evidence="1" id="KW-1133">Transmembrane helix</keyword>
<dbReference type="Proteomes" id="UP000355283">
    <property type="component" value="Unassembled WGS sequence"/>
</dbReference>
<dbReference type="EMBL" id="SDOX01000020">
    <property type="protein sequence ID" value="TFJ84091.1"/>
    <property type="molecule type" value="Genomic_DNA"/>
</dbReference>
<keyword evidence="1" id="KW-0472">Membrane</keyword>
<keyword evidence="1" id="KW-0812">Transmembrane</keyword>
<name>A0A4D9CXI5_9STRA</name>
<evidence type="ECO:0000313" key="2">
    <source>
        <dbReference type="EMBL" id="TFJ84091.1"/>
    </source>
</evidence>
<accession>A0A4D9CXI5</accession>
<evidence type="ECO:0000313" key="3">
    <source>
        <dbReference type="Proteomes" id="UP000355283"/>
    </source>
</evidence>
<gene>
    <name evidence="2" type="ORF">NSK_004564</name>
</gene>
<keyword evidence="3" id="KW-1185">Reference proteome</keyword>
<reference evidence="2 3" key="1">
    <citation type="submission" date="2019-01" db="EMBL/GenBank/DDBJ databases">
        <title>Nuclear Genome Assembly of the Microalgal Biofuel strain Nannochloropsis salina CCMP1776.</title>
        <authorList>
            <person name="Hovde B."/>
        </authorList>
    </citation>
    <scope>NUCLEOTIDE SEQUENCE [LARGE SCALE GENOMIC DNA]</scope>
    <source>
        <strain evidence="2 3">CCMP1776</strain>
    </source>
</reference>